<gene>
    <name evidence="2" type="ORF">BCR33DRAFT_329727</name>
</gene>
<name>A0A1Y2C6S7_9FUNG</name>
<feature type="region of interest" description="Disordered" evidence="1">
    <location>
        <begin position="183"/>
        <end position="225"/>
    </location>
</feature>
<dbReference type="EMBL" id="MCGO01000030">
    <property type="protein sequence ID" value="ORY42005.1"/>
    <property type="molecule type" value="Genomic_DNA"/>
</dbReference>
<evidence type="ECO:0000313" key="3">
    <source>
        <dbReference type="Proteomes" id="UP000193642"/>
    </source>
</evidence>
<proteinExistence type="predicted"/>
<dbReference type="Proteomes" id="UP000193642">
    <property type="component" value="Unassembled WGS sequence"/>
</dbReference>
<comment type="caution">
    <text evidence="2">The sequence shown here is derived from an EMBL/GenBank/DDBJ whole genome shotgun (WGS) entry which is preliminary data.</text>
</comment>
<organism evidence="2 3">
    <name type="scientific">Rhizoclosmatium globosum</name>
    <dbReference type="NCBI Taxonomy" id="329046"/>
    <lineage>
        <taxon>Eukaryota</taxon>
        <taxon>Fungi</taxon>
        <taxon>Fungi incertae sedis</taxon>
        <taxon>Chytridiomycota</taxon>
        <taxon>Chytridiomycota incertae sedis</taxon>
        <taxon>Chytridiomycetes</taxon>
        <taxon>Chytridiales</taxon>
        <taxon>Chytriomycetaceae</taxon>
        <taxon>Rhizoclosmatium</taxon>
    </lineage>
</organism>
<feature type="region of interest" description="Disordered" evidence="1">
    <location>
        <begin position="1"/>
        <end position="24"/>
    </location>
</feature>
<protein>
    <submittedName>
        <fullName evidence="2">Uncharacterized protein</fullName>
    </submittedName>
</protein>
<accession>A0A1Y2C6S7</accession>
<feature type="region of interest" description="Disordered" evidence="1">
    <location>
        <begin position="304"/>
        <end position="325"/>
    </location>
</feature>
<evidence type="ECO:0000313" key="2">
    <source>
        <dbReference type="EMBL" id="ORY42005.1"/>
    </source>
</evidence>
<dbReference type="AlphaFoldDB" id="A0A1Y2C6S7"/>
<feature type="compositionally biased region" description="Polar residues" evidence="1">
    <location>
        <begin position="183"/>
        <end position="195"/>
    </location>
</feature>
<reference evidence="2 3" key="1">
    <citation type="submission" date="2016-07" db="EMBL/GenBank/DDBJ databases">
        <title>Pervasive Adenine N6-methylation of Active Genes in Fungi.</title>
        <authorList>
            <consortium name="DOE Joint Genome Institute"/>
            <person name="Mondo S.J."/>
            <person name="Dannebaum R.O."/>
            <person name="Kuo R.C."/>
            <person name="Labutti K."/>
            <person name="Haridas S."/>
            <person name="Kuo A."/>
            <person name="Salamov A."/>
            <person name="Ahrendt S.R."/>
            <person name="Lipzen A."/>
            <person name="Sullivan W."/>
            <person name="Andreopoulos W.B."/>
            <person name="Clum A."/>
            <person name="Lindquist E."/>
            <person name="Daum C."/>
            <person name="Ramamoorthy G.K."/>
            <person name="Gryganskyi A."/>
            <person name="Culley D."/>
            <person name="Magnuson J.K."/>
            <person name="James T.Y."/>
            <person name="O'Malley M.A."/>
            <person name="Stajich J.E."/>
            <person name="Spatafora J.W."/>
            <person name="Visel A."/>
            <person name="Grigoriev I.V."/>
        </authorList>
    </citation>
    <scope>NUCLEOTIDE SEQUENCE [LARGE SCALE GENOMIC DNA]</scope>
    <source>
        <strain evidence="2 3">JEL800</strain>
    </source>
</reference>
<keyword evidence="3" id="KW-1185">Reference proteome</keyword>
<evidence type="ECO:0000256" key="1">
    <source>
        <dbReference type="SAM" id="MobiDB-lite"/>
    </source>
</evidence>
<sequence>MRRGLSVHANPTHRNSDGYEMSDANREKFTGVQEYRFNSDSDVTTTTATPQCSTPIFSKKLANQDDNKSPLLKRVVTLNDSPKYPQQTVTNFASPLDNLKQEFLKGPENVGGSLASLDAHHVLAQNGFGSLDNVVDHRSPKLRLKPAIPGKRIKGIDFQKKFLKDSLDGLADPKTPLATAQFVSEDSVTPSSPLRSPQIKRMSVPEALRRKSQDSVDSGGEDDILNSTDSISKIVVEPRRMQSADAAVSGPLSEYAKQYNIASINAARSSVPFQVSAKTKDVAVVKGPLKGILKPVDVGIPFREAQPPIPGSQNESDSEGEGELNAVRTSRVTWIKSVVSDIKTFRKGDAVSMKK</sequence>